<keyword evidence="1" id="KW-0812">Transmembrane</keyword>
<organism evidence="2">
    <name type="scientific">Arundo donax</name>
    <name type="common">Giant reed</name>
    <name type="synonym">Donax arundinaceus</name>
    <dbReference type="NCBI Taxonomy" id="35708"/>
    <lineage>
        <taxon>Eukaryota</taxon>
        <taxon>Viridiplantae</taxon>
        <taxon>Streptophyta</taxon>
        <taxon>Embryophyta</taxon>
        <taxon>Tracheophyta</taxon>
        <taxon>Spermatophyta</taxon>
        <taxon>Magnoliopsida</taxon>
        <taxon>Liliopsida</taxon>
        <taxon>Poales</taxon>
        <taxon>Poaceae</taxon>
        <taxon>PACMAD clade</taxon>
        <taxon>Arundinoideae</taxon>
        <taxon>Arundineae</taxon>
        <taxon>Arundo</taxon>
    </lineage>
</organism>
<proteinExistence type="predicted"/>
<sequence>METETMNKKKNIYVSFFFFQPQNLSLSLDNLIIMKYEFLMHAICLYISTTNIYDFDVYLASLHFLSILDFLILVVSFHVSSILI</sequence>
<protein>
    <submittedName>
        <fullName evidence="2">Uncharacterized protein</fullName>
    </submittedName>
</protein>
<feature type="transmembrane region" description="Helical" evidence="1">
    <location>
        <begin position="59"/>
        <end position="79"/>
    </location>
</feature>
<name>A0A0A9A7S1_ARUDO</name>
<evidence type="ECO:0000313" key="2">
    <source>
        <dbReference type="EMBL" id="JAD47734.1"/>
    </source>
</evidence>
<evidence type="ECO:0000256" key="1">
    <source>
        <dbReference type="SAM" id="Phobius"/>
    </source>
</evidence>
<reference evidence="2" key="1">
    <citation type="submission" date="2014-09" db="EMBL/GenBank/DDBJ databases">
        <authorList>
            <person name="Magalhaes I.L.F."/>
            <person name="Oliveira U."/>
            <person name="Santos F.R."/>
            <person name="Vidigal T.H.D.A."/>
            <person name="Brescovit A.D."/>
            <person name="Santos A.J."/>
        </authorList>
    </citation>
    <scope>NUCLEOTIDE SEQUENCE</scope>
    <source>
        <tissue evidence="2">Shoot tissue taken approximately 20 cm above the soil surface</tissue>
    </source>
</reference>
<accession>A0A0A9A7S1</accession>
<dbReference type="EMBL" id="GBRH01250161">
    <property type="protein sequence ID" value="JAD47734.1"/>
    <property type="molecule type" value="Transcribed_RNA"/>
</dbReference>
<keyword evidence="1" id="KW-1133">Transmembrane helix</keyword>
<dbReference type="AlphaFoldDB" id="A0A0A9A7S1"/>
<keyword evidence="1" id="KW-0472">Membrane</keyword>
<reference evidence="2" key="2">
    <citation type="journal article" date="2015" name="Data Brief">
        <title>Shoot transcriptome of the giant reed, Arundo donax.</title>
        <authorList>
            <person name="Barrero R.A."/>
            <person name="Guerrero F.D."/>
            <person name="Moolhuijzen P."/>
            <person name="Goolsby J.A."/>
            <person name="Tidwell J."/>
            <person name="Bellgard S.E."/>
            <person name="Bellgard M.I."/>
        </authorList>
    </citation>
    <scope>NUCLEOTIDE SEQUENCE</scope>
    <source>
        <tissue evidence="2">Shoot tissue taken approximately 20 cm above the soil surface</tissue>
    </source>
</reference>